<comment type="caution">
    <text evidence="3">The sequence shown here is derived from an EMBL/GenBank/DDBJ whole genome shotgun (WGS) entry which is preliminary data.</text>
</comment>
<sequence length="88" mass="9927">MIPGYLANRYKDVSEIIEALALFDYEKILIAGHSMKGSGGGYGFDTITEFGAALELGAKNKCSEYIFQEVNNLKRYLDRLEISYEEFS</sequence>
<dbReference type="EMBL" id="JAAOIW010000047">
    <property type="protein sequence ID" value="NHN35598.1"/>
    <property type="molecule type" value="Genomic_DNA"/>
</dbReference>
<proteinExistence type="predicted"/>
<evidence type="ECO:0000256" key="1">
    <source>
        <dbReference type="PROSITE-ProRule" id="PRU00110"/>
    </source>
</evidence>
<feature type="modified residue" description="Phosphohistidine" evidence="1">
    <location>
        <position position="33"/>
    </location>
</feature>
<name>A0ABX0JIZ1_9BACL</name>
<protein>
    <submittedName>
        <fullName evidence="3">Hpt domain-containing protein</fullName>
    </submittedName>
</protein>
<gene>
    <name evidence="3" type="ORF">G9U52_38615</name>
</gene>
<organism evidence="3 4">
    <name type="scientific">Paenibacillus agricola</name>
    <dbReference type="NCBI Taxonomy" id="2716264"/>
    <lineage>
        <taxon>Bacteria</taxon>
        <taxon>Bacillati</taxon>
        <taxon>Bacillota</taxon>
        <taxon>Bacilli</taxon>
        <taxon>Bacillales</taxon>
        <taxon>Paenibacillaceae</taxon>
        <taxon>Paenibacillus</taxon>
    </lineage>
</organism>
<dbReference type="SUPFAM" id="SSF47226">
    <property type="entry name" value="Histidine-containing phosphotransfer domain, HPT domain"/>
    <property type="match status" value="1"/>
</dbReference>
<feature type="domain" description="HPt" evidence="2">
    <location>
        <begin position="1"/>
        <end position="88"/>
    </location>
</feature>
<reference evidence="3" key="1">
    <citation type="submission" date="2020-03" db="EMBL/GenBank/DDBJ databases">
        <title>Draft sequencing of Paenibacilllus sp. S3N08.</title>
        <authorList>
            <person name="Kim D.-U."/>
        </authorList>
    </citation>
    <scope>NUCLEOTIDE SEQUENCE</scope>
    <source>
        <strain evidence="3">S3N08</strain>
    </source>
</reference>
<keyword evidence="4" id="KW-1185">Reference proteome</keyword>
<evidence type="ECO:0000259" key="2">
    <source>
        <dbReference type="PROSITE" id="PS50894"/>
    </source>
</evidence>
<evidence type="ECO:0000313" key="3">
    <source>
        <dbReference type="EMBL" id="NHN35598.1"/>
    </source>
</evidence>
<dbReference type="Gene3D" id="1.20.120.160">
    <property type="entry name" value="HPT domain"/>
    <property type="match status" value="1"/>
</dbReference>
<dbReference type="Proteomes" id="UP001165962">
    <property type="component" value="Unassembled WGS sequence"/>
</dbReference>
<dbReference type="PROSITE" id="PS50894">
    <property type="entry name" value="HPT"/>
    <property type="match status" value="1"/>
</dbReference>
<evidence type="ECO:0000313" key="4">
    <source>
        <dbReference type="Proteomes" id="UP001165962"/>
    </source>
</evidence>
<dbReference type="InterPro" id="IPR008207">
    <property type="entry name" value="Sig_transdc_His_kin_Hpt_dom"/>
</dbReference>
<keyword evidence="1" id="KW-0597">Phosphoprotein</keyword>
<accession>A0ABX0JIZ1</accession>
<dbReference type="InterPro" id="IPR036641">
    <property type="entry name" value="HPT_dom_sf"/>
</dbReference>